<evidence type="ECO:0000313" key="2">
    <source>
        <dbReference type="EMBL" id="GAA5020466.1"/>
    </source>
</evidence>
<proteinExistence type="predicted"/>
<keyword evidence="1" id="KW-0812">Transmembrane</keyword>
<protein>
    <recommendedName>
        <fullName evidence="4">DUF4383 domain-containing protein</fullName>
    </recommendedName>
</protein>
<evidence type="ECO:0000313" key="3">
    <source>
        <dbReference type="Proteomes" id="UP001501759"/>
    </source>
</evidence>
<feature type="transmembrane region" description="Helical" evidence="1">
    <location>
        <begin position="100"/>
        <end position="119"/>
    </location>
</feature>
<gene>
    <name evidence="2" type="ORF">GCM10023335_50210</name>
</gene>
<organism evidence="2 3">
    <name type="scientific">Streptomyces siamensis</name>
    <dbReference type="NCBI Taxonomy" id="1274986"/>
    <lineage>
        <taxon>Bacteria</taxon>
        <taxon>Bacillati</taxon>
        <taxon>Actinomycetota</taxon>
        <taxon>Actinomycetes</taxon>
        <taxon>Kitasatosporales</taxon>
        <taxon>Streptomycetaceae</taxon>
        <taxon>Streptomyces</taxon>
    </lineage>
</organism>
<feature type="transmembrane region" description="Helical" evidence="1">
    <location>
        <begin position="73"/>
        <end position="93"/>
    </location>
</feature>
<keyword evidence="1" id="KW-0472">Membrane</keyword>
<dbReference type="Pfam" id="PF14325">
    <property type="entry name" value="DUF4383"/>
    <property type="match status" value="1"/>
</dbReference>
<dbReference type="Proteomes" id="UP001501759">
    <property type="component" value="Unassembled WGS sequence"/>
</dbReference>
<reference evidence="3" key="1">
    <citation type="journal article" date="2019" name="Int. J. Syst. Evol. Microbiol.">
        <title>The Global Catalogue of Microorganisms (GCM) 10K type strain sequencing project: providing services to taxonomists for standard genome sequencing and annotation.</title>
        <authorList>
            <consortium name="The Broad Institute Genomics Platform"/>
            <consortium name="The Broad Institute Genome Sequencing Center for Infectious Disease"/>
            <person name="Wu L."/>
            <person name="Ma J."/>
        </authorList>
    </citation>
    <scope>NUCLEOTIDE SEQUENCE [LARGE SCALE GENOMIC DNA]</scope>
    <source>
        <strain evidence="3">JCM 18409</strain>
    </source>
</reference>
<name>A0ABP9J6S1_9ACTN</name>
<accession>A0ABP9J6S1</accession>
<comment type="caution">
    <text evidence="2">The sequence shown here is derived from an EMBL/GenBank/DDBJ whole genome shotgun (WGS) entry which is preliminary data.</text>
</comment>
<dbReference type="EMBL" id="BAABKB010000021">
    <property type="protein sequence ID" value="GAA5020466.1"/>
    <property type="molecule type" value="Genomic_DNA"/>
</dbReference>
<feature type="transmembrane region" description="Helical" evidence="1">
    <location>
        <begin position="125"/>
        <end position="149"/>
    </location>
</feature>
<feature type="transmembrane region" description="Helical" evidence="1">
    <location>
        <begin position="32"/>
        <end position="53"/>
    </location>
</feature>
<sequence length="212" mass="22244">MLRNRIHLCDTGRIVGMKLQDELPVDHHLATVYRYGAGFCGLVLLTFAGLGFADALSPFATAGHTIAGMTTNVALSVISTVVGVALLAGAVIGGNFASTLNMVVGALFVLSGFAHVFVLDKPANVLGFGMTNVIFSFVMGLVIATFGMYGRVSSKLSHDNPYWQSRHPQQAEREGRTARARAAAALPAAERGVRALSGATAVGGTGRRRTPE</sequence>
<keyword evidence="3" id="KW-1185">Reference proteome</keyword>
<evidence type="ECO:0008006" key="4">
    <source>
        <dbReference type="Google" id="ProtNLM"/>
    </source>
</evidence>
<keyword evidence="1" id="KW-1133">Transmembrane helix</keyword>
<evidence type="ECO:0000256" key="1">
    <source>
        <dbReference type="SAM" id="Phobius"/>
    </source>
</evidence>